<dbReference type="AlphaFoldDB" id="A0A2N0NBX6"/>
<protein>
    <submittedName>
        <fullName evidence="1">Uncharacterized protein</fullName>
    </submittedName>
</protein>
<reference evidence="1 2" key="2">
    <citation type="submission" date="2017-09" db="EMBL/GenBank/DDBJ databases">
        <title>Extensive intraspecific genome diversity in a model arbuscular mycorrhizal fungus.</title>
        <authorList>
            <person name="Chen E.C."/>
            <person name="Morin E."/>
            <person name="Beaudet D."/>
            <person name="Noel J."/>
            <person name="Ndikumana S."/>
            <person name="Charron P."/>
            <person name="St-Onge C."/>
            <person name="Giorgi J."/>
            <person name="Grigoriev I.V."/>
            <person name="Roux C."/>
            <person name="Martin F.M."/>
            <person name="Corradi N."/>
        </authorList>
    </citation>
    <scope>NUCLEOTIDE SEQUENCE [LARGE SCALE GENOMIC DNA]</scope>
    <source>
        <strain evidence="1 2">A5</strain>
    </source>
</reference>
<evidence type="ECO:0000313" key="2">
    <source>
        <dbReference type="Proteomes" id="UP000232722"/>
    </source>
</evidence>
<gene>
    <name evidence="1" type="ORF">RhiirA5_446137</name>
</gene>
<dbReference type="EMBL" id="LLXJ01012434">
    <property type="protein sequence ID" value="PKB92080.1"/>
    <property type="molecule type" value="Genomic_DNA"/>
</dbReference>
<dbReference type="Proteomes" id="UP000232722">
    <property type="component" value="Unassembled WGS sequence"/>
</dbReference>
<proteinExistence type="predicted"/>
<accession>A0A2N0NBX6</accession>
<sequence length="54" mass="6235">QCKNIEELSWNDSQPLSFFPGASRCFPRLHSLVIYMADFVNSDALNEIEKFVKV</sequence>
<reference evidence="1 2" key="1">
    <citation type="submission" date="2016-04" db="EMBL/GenBank/DDBJ databases">
        <title>Genome analyses suggest a sexual origin of heterokaryosis in a supposedly ancient asexual fungus.</title>
        <authorList>
            <person name="Ropars J."/>
            <person name="Sedzielewska K."/>
            <person name="Noel J."/>
            <person name="Charron P."/>
            <person name="Farinelli L."/>
            <person name="Marton T."/>
            <person name="Kruger M."/>
            <person name="Pelin A."/>
            <person name="Brachmann A."/>
            <person name="Corradi N."/>
        </authorList>
    </citation>
    <scope>NUCLEOTIDE SEQUENCE [LARGE SCALE GENOMIC DNA]</scope>
    <source>
        <strain evidence="1 2">A5</strain>
    </source>
</reference>
<evidence type="ECO:0000313" key="1">
    <source>
        <dbReference type="EMBL" id="PKB92080.1"/>
    </source>
</evidence>
<comment type="caution">
    <text evidence="1">The sequence shown here is derived from an EMBL/GenBank/DDBJ whole genome shotgun (WGS) entry which is preliminary data.</text>
</comment>
<name>A0A2N0NBX6_9GLOM</name>
<feature type="non-terminal residue" evidence="1">
    <location>
        <position position="1"/>
    </location>
</feature>
<organism evidence="1 2">
    <name type="scientific">Rhizophagus irregularis</name>
    <dbReference type="NCBI Taxonomy" id="588596"/>
    <lineage>
        <taxon>Eukaryota</taxon>
        <taxon>Fungi</taxon>
        <taxon>Fungi incertae sedis</taxon>
        <taxon>Mucoromycota</taxon>
        <taxon>Glomeromycotina</taxon>
        <taxon>Glomeromycetes</taxon>
        <taxon>Glomerales</taxon>
        <taxon>Glomeraceae</taxon>
        <taxon>Rhizophagus</taxon>
    </lineage>
</organism>